<feature type="transmembrane region" description="Helical" evidence="5">
    <location>
        <begin position="152"/>
        <end position="175"/>
    </location>
</feature>
<comment type="similarity">
    <text evidence="5">Belongs to the binding-protein-dependent transport system permease family.</text>
</comment>
<sequence>MRKKLKPYIMLMPVLFIIIFILSVAIVSSALESVGYYKVAGLNHFTFKYYIEVIKDKGFLTSIKFSFYTSMVSSTISIILGIVISYFIFTKNNKNKFLYYIYKFPIVIPHAVVAFLIISMLSQGGILARIFYSLSIISSQNFFPNFIFDKKGIGIIITYIWKEMPFVVLMIYAVLSNIDKKIWEAAINLGASKRQAFLYVMIPMIRSTIFSSFILIFTFSFGAFEVPYLIGPTTPKALPVRAYLEYSNPSLLNRPYAMATNMILIIISLILIFFYEKSYFRAKNID</sequence>
<evidence type="ECO:0000256" key="4">
    <source>
        <dbReference type="ARBA" id="ARBA00023136"/>
    </source>
</evidence>
<feature type="transmembrane region" description="Helical" evidence="5">
    <location>
        <begin position="256"/>
        <end position="275"/>
    </location>
</feature>
<dbReference type="CDD" id="cd06261">
    <property type="entry name" value="TM_PBP2"/>
    <property type="match status" value="1"/>
</dbReference>
<keyword evidence="4 5" id="KW-0472">Membrane</keyword>
<dbReference type="RefSeq" id="WP_343760447.1">
    <property type="nucleotide sequence ID" value="NZ_BAAACG010000008.1"/>
</dbReference>
<keyword evidence="3 5" id="KW-1133">Transmembrane helix</keyword>
<keyword evidence="8" id="KW-1185">Reference proteome</keyword>
<proteinExistence type="inferred from homology"/>
<feature type="transmembrane region" description="Helical" evidence="5">
    <location>
        <begin position="196"/>
        <end position="219"/>
    </location>
</feature>
<feature type="transmembrane region" description="Helical" evidence="5">
    <location>
        <begin position="110"/>
        <end position="132"/>
    </location>
</feature>
<dbReference type="InterPro" id="IPR000515">
    <property type="entry name" value="MetI-like"/>
</dbReference>
<dbReference type="Proteomes" id="UP001501510">
    <property type="component" value="Unassembled WGS sequence"/>
</dbReference>
<organism evidence="7 8">
    <name type="scientific">Clostridium oceanicum</name>
    <dbReference type="NCBI Taxonomy" id="1543"/>
    <lineage>
        <taxon>Bacteria</taxon>
        <taxon>Bacillati</taxon>
        <taxon>Bacillota</taxon>
        <taxon>Clostridia</taxon>
        <taxon>Eubacteriales</taxon>
        <taxon>Clostridiaceae</taxon>
        <taxon>Clostridium</taxon>
    </lineage>
</organism>
<dbReference type="InterPro" id="IPR052730">
    <property type="entry name" value="Sugar_ABC_transporter"/>
</dbReference>
<dbReference type="EMBL" id="BAAACG010000008">
    <property type="protein sequence ID" value="GAA0738080.1"/>
    <property type="molecule type" value="Genomic_DNA"/>
</dbReference>
<evidence type="ECO:0000256" key="5">
    <source>
        <dbReference type="RuleBase" id="RU363032"/>
    </source>
</evidence>
<comment type="subcellular location">
    <subcellularLocation>
        <location evidence="5">Cell membrane</location>
        <topology evidence="5">Multi-pass membrane protein</topology>
    </subcellularLocation>
    <subcellularLocation>
        <location evidence="1">Membrane</location>
        <topology evidence="1">Multi-pass membrane protein</topology>
    </subcellularLocation>
</comment>
<feature type="domain" description="ABC transmembrane type-1" evidence="6">
    <location>
        <begin position="63"/>
        <end position="275"/>
    </location>
</feature>
<keyword evidence="5" id="KW-0813">Transport</keyword>
<gene>
    <name evidence="7" type="ORF">GCM10008906_15050</name>
</gene>
<dbReference type="PANTHER" id="PTHR43759">
    <property type="entry name" value="TREHALOSE TRANSPORT SYSTEM PERMEASE PROTEIN SUGA"/>
    <property type="match status" value="1"/>
</dbReference>
<evidence type="ECO:0000256" key="2">
    <source>
        <dbReference type="ARBA" id="ARBA00022692"/>
    </source>
</evidence>
<evidence type="ECO:0000313" key="8">
    <source>
        <dbReference type="Proteomes" id="UP001501510"/>
    </source>
</evidence>
<dbReference type="SUPFAM" id="SSF161098">
    <property type="entry name" value="MetI-like"/>
    <property type="match status" value="1"/>
</dbReference>
<dbReference type="InterPro" id="IPR035906">
    <property type="entry name" value="MetI-like_sf"/>
</dbReference>
<dbReference type="PROSITE" id="PS50928">
    <property type="entry name" value="ABC_TM1"/>
    <property type="match status" value="1"/>
</dbReference>
<dbReference type="Gene3D" id="1.10.3720.10">
    <property type="entry name" value="MetI-like"/>
    <property type="match status" value="1"/>
</dbReference>
<evidence type="ECO:0000256" key="1">
    <source>
        <dbReference type="ARBA" id="ARBA00004141"/>
    </source>
</evidence>
<evidence type="ECO:0000313" key="7">
    <source>
        <dbReference type="EMBL" id="GAA0738080.1"/>
    </source>
</evidence>
<protein>
    <submittedName>
        <fullName evidence="7">ABC transporter permease subunit</fullName>
    </submittedName>
</protein>
<evidence type="ECO:0000256" key="3">
    <source>
        <dbReference type="ARBA" id="ARBA00022989"/>
    </source>
</evidence>
<reference evidence="7 8" key="1">
    <citation type="journal article" date="2019" name="Int. J. Syst. Evol. Microbiol.">
        <title>The Global Catalogue of Microorganisms (GCM) 10K type strain sequencing project: providing services to taxonomists for standard genome sequencing and annotation.</title>
        <authorList>
            <consortium name="The Broad Institute Genomics Platform"/>
            <consortium name="The Broad Institute Genome Sequencing Center for Infectious Disease"/>
            <person name="Wu L."/>
            <person name="Ma J."/>
        </authorList>
    </citation>
    <scope>NUCLEOTIDE SEQUENCE [LARGE SCALE GENOMIC DNA]</scope>
    <source>
        <strain evidence="7 8">JCM 1407</strain>
    </source>
</reference>
<comment type="caution">
    <text evidence="7">The sequence shown here is derived from an EMBL/GenBank/DDBJ whole genome shotgun (WGS) entry which is preliminary data.</text>
</comment>
<keyword evidence="2 5" id="KW-0812">Transmembrane</keyword>
<feature type="transmembrane region" description="Helical" evidence="5">
    <location>
        <begin position="65"/>
        <end position="89"/>
    </location>
</feature>
<dbReference type="Pfam" id="PF00528">
    <property type="entry name" value="BPD_transp_1"/>
    <property type="match status" value="1"/>
</dbReference>
<evidence type="ECO:0000259" key="6">
    <source>
        <dbReference type="PROSITE" id="PS50928"/>
    </source>
</evidence>
<accession>A0ABN1JEX5</accession>
<name>A0ABN1JEX5_9CLOT</name>
<dbReference type="PANTHER" id="PTHR43759:SF1">
    <property type="entry name" value="GLUCOSE IMPORT SYSTEM PERMEASE PROTEIN GLCT"/>
    <property type="match status" value="1"/>
</dbReference>
<feature type="transmembrane region" description="Helical" evidence="5">
    <location>
        <begin position="7"/>
        <end position="31"/>
    </location>
</feature>